<dbReference type="AlphaFoldDB" id="A0A4U9DC04"/>
<dbReference type="Pfam" id="PF08019">
    <property type="entry name" value="EptA_B_N"/>
    <property type="match status" value="1"/>
</dbReference>
<feature type="transmembrane region" description="Helical" evidence="1">
    <location>
        <begin position="14"/>
        <end position="39"/>
    </location>
</feature>
<keyword evidence="1" id="KW-0812">Transmembrane</keyword>
<name>A0A4U9DC04_RAOTE</name>
<reference evidence="3 4" key="1">
    <citation type="submission" date="2019-04" db="EMBL/GenBank/DDBJ databases">
        <authorList>
            <consortium name="Pathogen Informatics"/>
        </authorList>
    </citation>
    <scope>NUCLEOTIDE SEQUENCE [LARGE SCALE GENOMIC DNA]</scope>
    <source>
        <strain evidence="3 4">NCTC9185</strain>
    </source>
</reference>
<feature type="transmembrane region" description="Helical" evidence="1">
    <location>
        <begin position="51"/>
        <end position="73"/>
    </location>
</feature>
<evidence type="ECO:0000313" key="4">
    <source>
        <dbReference type="Proteomes" id="UP000339249"/>
    </source>
</evidence>
<dbReference type="InterPro" id="IPR012549">
    <property type="entry name" value="EptA-like_N"/>
</dbReference>
<protein>
    <submittedName>
        <fullName evidence="3">Phosphoethanolamine transferase eptA</fullName>
        <ecNumber evidence="3">2.7.-.-</ecNumber>
    </submittedName>
</protein>
<gene>
    <name evidence="3" type="primary">eptA_2</name>
    <name evidence="3" type="ORF">NCTC9185_07250</name>
</gene>
<dbReference type="EMBL" id="CABDVU010000001">
    <property type="protein sequence ID" value="VTN15166.1"/>
    <property type="molecule type" value="Genomic_DNA"/>
</dbReference>
<organism evidence="3 4">
    <name type="scientific">Raoultella terrigena</name>
    <name type="common">Klebsiella terrigena</name>
    <dbReference type="NCBI Taxonomy" id="577"/>
    <lineage>
        <taxon>Bacteria</taxon>
        <taxon>Pseudomonadati</taxon>
        <taxon>Pseudomonadota</taxon>
        <taxon>Gammaproteobacteria</taxon>
        <taxon>Enterobacterales</taxon>
        <taxon>Enterobacteriaceae</taxon>
        <taxon>Klebsiella/Raoultella group</taxon>
        <taxon>Raoultella</taxon>
    </lineage>
</organism>
<evidence type="ECO:0000313" key="3">
    <source>
        <dbReference type="EMBL" id="VTN15166.1"/>
    </source>
</evidence>
<keyword evidence="3" id="KW-0808">Transferase</keyword>
<dbReference type="GO" id="GO:0009244">
    <property type="term" value="P:lipopolysaccharide core region biosynthetic process"/>
    <property type="evidence" value="ECO:0007669"/>
    <property type="project" value="TreeGrafter"/>
</dbReference>
<dbReference type="Proteomes" id="UP000339249">
    <property type="component" value="Unassembled WGS sequence"/>
</dbReference>
<keyword evidence="1" id="KW-1133">Transmembrane helix</keyword>
<dbReference type="InterPro" id="IPR040423">
    <property type="entry name" value="PEA_transferase"/>
</dbReference>
<dbReference type="EC" id="2.7.-.-" evidence="3"/>
<dbReference type="GO" id="GO:0016776">
    <property type="term" value="F:phosphotransferase activity, phosphate group as acceptor"/>
    <property type="evidence" value="ECO:0007669"/>
    <property type="project" value="TreeGrafter"/>
</dbReference>
<evidence type="ECO:0000259" key="2">
    <source>
        <dbReference type="Pfam" id="PF08019"/>
    </source>
</evidence>
<dbReference type="PANTHER" id="PTHR30443">
    <property type="entry name" value="INNER MEMBRANE PROTEIN"/>
    <property type="match status" value="1"/>
</dbReference>
<sequence>MITNILDTTPAESFALMSGSMVLTLGLSGVLAVLAAWWIKVRKPKTFTRGVAVRLLNVALSALLIILIAALFYKDYASVFRNNKELVKSLSPSNSIVAINSWYAHNRMNNLPLVKNWRRCAAEAANARRAEKKPDHSGAG</sequence>
<dbReference type="PANTHER" id="PTHR30443:SF0">
    <property type="entry name" value="PHOSPHOETHANOLAMINE TRANSFERASE EPTA"/>
    <property type="match status" value="1"/>
</dbReference>
<accession>A0A4U9DC04</accession>
<proteinExistence type="predicted"/>
<dbReference type="GO" id="GO:0005886">
    <property type="term" value="C:plasma membrane"/>
    <property type="evidence" value="ECO:0007669"/>
    <property type="project" value="UniProtKB-SubCell"/>
</dbReference>
<feature type="domain" description="Phosphoethanolamine transferase N-terminal" evidence="2">
    <location>
        <begin position="1"/>
        <end position="105"/>
    </location>
</feature>
<evidence type="ECO:0000256" key="1">
    <source>
        <dbReference type="SAM" id="Phobius"/>
    </source>
</evidence>
<keyword evidence="1" id="KW-0472">Membrane</keyword>